<feature type="binding site" evidence="15">
    <location>
        <position position="268"/>
    </location>
    <ligand>
        <name>Mg(2+)</name>
        <dbReference type="ChEBI" id="CHEBI:18420"/>
        <label>1</label>
    </ligand>
</feature>
<dbReference type="GO" id="GO:0047325">
    <property type="term" value="F:inositol-3,4,5,6-tetrakisphosphate 1-kinase activity"/>
    <property type="evidence" value="ECO:0007669"/>
    <property type="project" value="UniProtKB-EC"/>
</dbReference>
<proteinExistence type="inferred from homology"/>
<feature type="binding site" evidence="14">
    <location>
        <position position="289"/>
    </location>
    <ligand>
        <name>1D-myo-inositol 1,3,4-trisphosphate</name>
        <dbReference type="ChEBI" id="CHEBI:58414"/>
    </ligand>
</feature>
<reference evidence="18" key="1">
    <citation type="journal article" date="2019" name="Curr. Biol.">
        <title>Genome Sequence of Striga asiatica Provides Insight into the Evolution of Plant Parasitism.</title>
        <authorList>
            <person name="Yoshida S."/>
            <person name="Kim S."/>
            <person name="Wafula E.K."/>
            <person name="Tanskanen J."/>
            <person name="Kim Y.M."/>
            <person name="Honaas L."/>
            <person name="Yang Z."/>
            <person name="Spallek T."/>
            <person name="Conn C.E."/>
            <person name="Ichihashi Y."/>
            <person name="Cheong K."/>
            <person name="Cui S."/>
            <person name="Der J.P."/>
            <person name="Gundlach H."/>
            <person name="Jiao Y."/>
            <person name="Hori C."/>
            <person name="Ishida J.K."/>
            <person name="Kasahara H."/>
            <person name="Kiba T."/>
            <person name="Kim M.S."/>
            <person name="Koo N."/>
            <person name="Laohavisit A."/>
            <person name="Lee Y.H."/>
            <person name="Lumba S."/>
            <person name="McCourt P."/>
            <person name="Mortimer J.C."/>
            <person name="Mutuku J.M."/>
            <person name="Nomura T."/>
            <person name="Sasaki-Sekimoto Y."/>
            <person name="Seto Y."/>
            <person name="Wang Y."/>
            <person name="Wakatake T."/>
            <person name="Sakakibara H."/>
            <person name="Demura T."/>
            <person name="Yamaguchi S."/>
            <person name="Yoneyama K."/>
            <person name="Manabe R.I."/>
            <person name="Nelson D.C."/>
            <person name="Schulman A.H."/>
            <person name="Timko M.P."/>
            <person name="dePamphilis C.W."/>
            <person name="Choi D."/>
            <person name="Shirasu K."/>
        </authorList>
    </citation>
    <scope>NUCLEOTIDE SEQUENCE [LARGE SCALE GENOMIC DNA]</scope>
    <source>
        <strain evidence="18">cv. UVA1</strain>
    </source>
</reference>
<evidence type="ECO:0000256" key="7">
    <source>
        <dbReference type="ARBA" id="ARBA00022840"/>
    </source>
</evidence>
<dbReference type="PROSITE" id="PS50975">
    <property type="entry name" value="ATP_GRASP"/>
    <property type="match status" value="1"/>
</dbReference>
<feature type="binding site" evidence="14">
    <location>
        <position position="59"/>
    </location>
    <ligand>
        <name>1D-myo-inositol 1,3,4-trisphosphate</name>
        <dbReference type="ChEBI" id="CHEBI:58414"/>
    </ligand>
</feature>
<feature type="binding site" evidence="14">
    <location>
        <begin position="174"/>
        <end position="185"/>
    </location>
    <ligand>
        <name>ATP</name>
        <dbReference type="ChEBI" id="CHEBI:30616"/>
    </ligand>
</feature>
<evidence type="ECO:0000313" key="18">
    <source>
        <dbReference type="Proteomes" id="UP000325081"/>
    </source>
</evidence>
<dbReference type="PANTHER" id="PTHR14217:SF20">
    <property type="entry name" value="INOSITOL-TETRAKISPHOSPHATE 1-KINASE"/>
    <property type="match status" value="1"/>
</dbReference>
<keyword evidence="4 13" id="KW-0479">Metal-binding</keyword>
<evidence type="ECO:0000256" key="10">
    <source>
        <dbReference type="ARBA" id="ARBA00051312"/>
    </source>
</evidence>
<comment type="function">
    <text evidence="13">Kinase that can phosphorylate various inositol polyphosphate such as Ins(3,4,5,6)P4 or Ins(1,3,4)P3.</text>
</comment>
<comment type="similarity">
    <text evidence="1 13">Belongs to the ITPK1 family.</text>
</comment>
<feature type="binding site" evidence="14">
    <location>
        <position position="149"/>
    </location>
    <ligand>
        <name>1D-myo-inositol 1,3,4-trisphosphate</name>
        <dbReference type="ChEBI" id="CHEBI:58414"/>
    </ligand>
</feature>
<dbReference type="InterPro" id="IPR011761">
    <property type="entry name" value="ATP-grasp"/>
</dbReference>
<evidence type="ECO:0000256" key="8">
    <source>
        <dbReference type="ARBA" id="ARBA00022842"/>
    </source>
</evidence>
<keyword evidence="3 13" id="KW-0808">Transferase</keyword>
<sequence>MADNATSYRIGYALAPKKIQSFIQPSLLNTASERGIELVPIQLTKPLLDQPPCDCIIHKLSDPEWIYQLQLYLSQNPNAVVIDRPAAIDRLHSRVTMLQAVGQLNLPPQFSLEIPRQMLVGTPDSSPAAAFDFPAIAKPVVADGSAVSHQMFLVLDGDGLDGLSSKLEAPFVLQEFVNHGGVIFKVYVAGKHVQCVKRPSLPDISEEKLGSSEKLIPFSQISNATYQDQSNESVARAIEAAELPPIGFVNEVASQLREALGLNLFNFDMIRDSRVEGRYLVIDINYFPGYAKMPSYEKILTDFFLDVLENKESVASEDHGPV</sequence>
<evidence type="ECO:0000256" key="12">
    <source>
        <dbReference type="ARBA" id="ARBA00051721"/>
    </source>
</evidence>
<dbReference type="Gene3D" id="3.30.1490.220">
    <property type="match status" value="1"/>
</dbReference>
<feature type="binding site" evidence="14">
    <location>
        <position position="200"/>
    </location>
    <ligand>
        <name>ATP</name>
        <dbReference type="ChEBI" id="CHEBI:30616"/>
    </ligand>
</feature>
<comment type="caution">
    <text evidence="17">The sequence shown here is derived from an EMBL/GenBank/DDBJ whole genome shotgun (WGS) entry which is preliminary data.</text>
</comment>
<keyword evidence="18" id="KW-1185">Reference proteome</keyword>
<dbReference type="GO" id="GO:0005737">
    <property type="term" value="C:cytoplasm"/>
    <property type="evidence" value="ECO:0007669"/>
    <property type="project" value="TreeGrafter"/>
</dbReference>
<protein>
    <recommendedName>
        <fullName evidence="13">Inositol-tetrakisphosphate 1-kinase</fullName>
        <ecNumber evidence="13">2.7.1.134</ecNumber>
    </recommendedName>
</protein>
<feature type="binding site" evidence="14">
    <location>
        <position position="185"/>
    </location>
    <ligand>
        <name>1D-myo-inositol 1,3,4-trisphosphate</name>
        <dbReference type="ChEBI" id="CHEBI:58414"/>
    </ligand>
</feature>
<dbReference type="GO" id="GO:0052725">
    <property type="term" value="F:inositol-1,3,4-trisphosphate 6-kinase activity"/>
    <property type="evidence" value="ECO:0007669"/>
    <property type="project" value="InterPro"/>
</dbReference>
<dbReference type="OrthoDB" id="25308at2759"/>
<evidence type="ECO:0000256" key="1">
    <source>
        <dbReference type="ARBA" id="ARBA00009601"/>
    </source>
</evidence>
<evidence type="ECO:0000256" key="9">
    <source>
        <dbReference type="ARBA" id="ARBA00033645"/>
    </source>
</evidence>
<dbReference type="Gene3D" id="3.30.470.20">
    <property type="entry name" value="ATP-grasp fold, B domain"/>
    <property type="match status" value="1"/>
</dbReference>
<dbReference type="Pfam" id="PF17927">
    <property type="entry name" value="Ins134_P3_kin_N"/>
    <property type="match status" value="1"/>
</dbReference>
<dbReference type="Gene3D" id="3.40.50.11370">
    <property type="match status" value="1"/>
</dbReference>
<dbReference type="InterPro" id="IPR008656">
    <property type="entry name" value="Inositol_tetrakis-P_1-kinase"/>
</dbReference>
<evidence type="ECO:0000256" key="5">
    <source>
        <dbReference type="ARBA" id="ARBA00022741"/>
    </source>
</evidence>
<comment type="subunit">
    <text evidence="2 13">Monomer.</text>
</comment>
<evidence type="ECO:0000256" key="11">
    <source>
        <dbReference type="ARBA" id="ARBA00051366"/>
    </source>
</evidence>
<keyword evidence="7 13" id="KW-0067">ATP-binding</keyword>
<evidence type="ECO:0000256" key="3">
    <source>
        <dbReference type="ARBA" id="ARBA00022679"/>
    </source>
</evidence>
<evidence type="ECO:0000256" key="14">
    <source>
        <dbReference type="PIRSR" id="PIRSR038186-1"/>
    </source>
</evidence>
<comment type="catalytic activity">
    <reaction evidence="10">
        <text>1D-myo-inositol 1,3,4-trisphosphate + ATP = 1D-myo-inositol 1,3,4,5-tetrakisphosphate + ADP + H(+)</text>
        <dbReference type="Rhea" id="RHEA:13253"/>
        <dbReference type="ChEBI" id="CHEBI:15378"/>
        <dbReference type="ChEBI" id="CHEBI:30616"/>
        <dbReference type="ChEBI" id="CHEBI:57895"/>
        <dbReference type="ChEBI" id="CHEBI:58414"/>
        <dbReference type="ChEBI" id="CHEBI:456216"/>
        <dbReference type="EC" id="2.7.1.159"/>
    </reaction>
    <physiologicalReaction direction="left-to-right" evidence="10">
        <dbReference type="Rhea" id="RHEA:13254"/>
    </physiologicalReaction>
</comment>
<comment type="catalytic activity">
    <reaction evidence="11">
        <text>1D-myo-inositol 1,3,4-trisphosphate + ATP = 1D-myo-inositol 1,3,4,6-tetrakisphosphate + ADP + H(+)</text>
        <dbReference type="Rhea" id="RHEA:20940"/>
        <dbReference type="ChEBI" id="CHEBI:15378"/>
        <dbReference type="ChEBI" id="CHEBI:30616"/>
        <dbReference type="ChEBI" id="CHEBI:57660"/>
        <dbReference type="ChEBI" id="CHEBI:58414"/>
        <dbReference type="ChEBI" id="CHEBI:456216"/>
        <dbReference type="EC" id="2.7.1.159"/>
    </reaction>
    <physiologicalReaction direction="left-to-right" evidence="11">
        <dbReference type="Rhea" id="RHEA:20941"/>
    </physiologicalReaction>
</comment>
<evidence type="ECO:0000313" key="17">
    <source>
        <dbReference type="EMBL" id="GER33484.1"/>
    </source>
</evidence>
<gene>
    <name evidence="17" type="ORF">STAS_09626</name>
</gene>
<evidence type="ECO:0000256" key="15">
    <source>
        <dbReference type="PIRSR" id="PIRSR038186-2"/>
    </source>
</evidence>
<dbReference type="SUPFAM" id="SSF56059">
    <property type="entry name" value="Glutathione synthetase ATP-binding domain-like"/>
    <property type="match status" value="1"/>
</dbReference>
<comment type="cofactor">
    <cofactor evidence="13 15">
        <name>Mg(2+)</name>
        <dbReference type="ChEBI" id="CHEBI:18420"/>
    </cofactor>
    <text evidence="13 15">Binds 2 magnesium ions per subunit.</text>
</comment>
<feature type="binding site" evidence="14">
    <location>
        <position position="94"/>
    </location>
    <ligand>
        <name>ATP</name>
        <dbReference type="ChEBI" id="CHEBI:30616"/>
    </ligand>
</feature>
<dbReference type="Proteomes" id="UP000325081">
    <property type="component" value="Unassembled WGS sequence"/>
</dbReference>
<comment type="catalytic activity">
    <reaction evidence="12">
        <text>1D-myo-inositol 3,4,6-trisphosphate + ATP = 1D-myo-inositol 1,3,4,6-tetrakisphosphate + ADP + H(+)</text>
        <dbReference type="Rhea" id="RHEA:70287"/>
        <dbReference type="ChEBI" id="CHEBI:15378"/>
        <dbReference type="ChEBI" id="CHEBI:30616"/>
        <dbReference type="ChEBI" id="CHEBI:57660"/>
        <dbReference type="ChEBI" id="CHEBI:189099"/>
        <dbReference type="ChEBI" id="CHEBI:456216"/>
    </reaction>
    <physiologicalReaction direction="left-to-right" evidence="12">
        <dbReference type="Rhea" id="RHEA:70288"/>
    </physiologicalReaction>
</comment>
<feature type="binding site" evidence="14">
    <location>
        <position position="285"/>
    </location>
    <ligand>
        <name>1D-myo-inositol 1,3,4-trisphosphate</name>
        <dbReference type="ChEBI" id="CHEBI:58414"/>
    </ligand>
</feature>
<dbReference type="InterPro" id="IPR040464">
    <property type="entry name" value="InsP(3)kin_ATP-grasp"/>
</dbReference>
<feature type="binding site" evidence="15">
    <location>
        <position position="283"/>
    </location>
    <ligand>
        <name>Mg(2+)</name>
        <dbReference type="ChEBI" id="CHEBI:18420"/>
        <label>1</label>
    </ligand>
</feature>
<accession>A0A5A7PLA0</accession>
<dbReference type="GO" id="GO:0052726">
    <property type="term" value="F:inositol-1,3,4-trisphosphate 5-kinase activity"/>
    <property type="evidence" value="ECO:0007669"/>
    <property type="project" value="InterPro"/>
</dbReference>
<dbReference type="EC" id="2.7.1.134" evidence="13"/>
<name>A0A5A7PLA0_STRAF</name>
<dbReference type="FunFam" id="3.30.1490.220:FF:000002">
    <property type="entry name" value="Inositol-tetrakisphosphate 1-kinase"/>
    <property type="match status" value="1"/>
</dbReference>
<evidence type="ECO:0000256" key="13">
    <source>
        <dbReference type="PIRNR" id="PIRNR038186"/>
    </source>
</evidence>
<feature type="domain" description="ATP-grasp" evidence="16">
    <location>
        <begin position="104"/>
        <end position="316"/>
    </location>
</feature>
<dbReference type="GO" id="GO:0032957">
    <property type="term" value="P:inositol trisphosphate metabolic process"/>
    <property type="evidence" value="ECO:0007669"/>
    <property type="project" value="InterPro"/>
</dbReference>
<feature type="binding site" evidence="14">
    <location>
        <position position="138"/>
    </location>
    <ligand>
        <name>ATP</name>
        <dbReference type="ChEBI" id="CHEBI:30616"/>
    </ligand>
</feature>
<feature type="binding site" evidence="14">
    <location>
        <position position="18"/>
    </location>
    <ligand>
        <name>1D-myo-inositol 1,3,4-trisphosphate</name>
        <dbReference type="ChEBI" id="CHEBI:58414"/>
    </ligand>
</feature>
<keyword evidence="6 13" id="KW-0418">Kinase</keyword>
<comment type="catalytic activity">
    <reaction evidence="9">
        <text>1D-myo-inositol 3,4,5,6-tetrakisphosphate + ATP = 1D-myo-inositol 1,3,4,5,6-pentakisphosphate + ADP + H(+)</text>
        <dbReference type="Rhea" id="RHEA:12452"/>
        <dbReference type="ChEBI" id="CHEBI:15378"/>
        <dbReference type="ChEBI" id="CHEBI:30616"/>
        <dbReference type="ChEBI" id="CHEBI:57539"/>
        <dbReference type="ChEBI" id="CHEBI:57733"/>
        <dbReference type="ChEBI" id="CHEBI:456216"/>
        <dbReference type="EC" id="2.7.1.134"/>
    </reaction>
    <physiologicalReaction direction="left-to-right" evidence="9">
        <dbReference type="Rhea" id="RHEA:12453"/>
    </physiologicalReaction>
    <physiologicalReaction direction="right-to-left" evidence="9">
        <dbReference type="Rhea" id="RHEA:12454"/>
    </physiologicalReaction>
</comment>
<organism evidence="17 18">
    <name type="scientific">Striga asiatica</name>
    <name type="common">Asiatic witchweed</name>
    <name type="synonym">Buchnera asiatica</name>
    <dbReference type="NCBI Taxonomy" id="4170"/>
    <lineage>
        <taxon>Eukaryota</taxon>
        <taxon>Viridiplantae</taxon>
        <taxon>Streptophyta</taxon>
        <taxon>Embryophyta</taxon>
        <taxon>Tracheophyta</taxon>
        <taxon>Spermatophyta</taxon>
        <taxon>Magnoliopsida</taxon>
        <taxon>eudicotyledons</taxon>
        <taxon>Gunneridae</taxon>
        <taxon>Pentapetalae</taxon>
        <taxon>asterids</taxon>
        <taxon>lamiids</taxon>
        <taxon>Lamiales</taxon>
        <taxon>Orobanchaceae</taxon>
        <taxon>Buchnereae</taxon>
        <taxon>Striga</taxon>
    </lineage>
</organism>
<dbReference type="AlphaFoldDB" id="A0A5A7PLA0"/>
<evidence type="ECO:0000256" key="2">
    <source>
        <dbReference type="ARBA" id="ARBA00011245"/>
    </source>
</evidence>
<evidence type="ECO:0000256" key="4">
    <source>
        <dbReference type="ARBA" id="ARBA00022723"/>
    </source>
</evidence>
<feature type="binding site" evidence="15">
    <location>
        <position position="283"/>
    </location>
    <ligand>
        <name>Mg(2+)</name>
        <dbReference type="ChEBI" id="CHEBI:18420"/>
        <label>2</label>
    </ligand>
</feature>
<dbReference type="GO" id="GO:0005524">
    <property type="term" value="F:ATP binding"/>
    <property type="evidence" value="ECO:0007669"/>
    <property type="project" value="UniProtKB-UniRule"/>
</dbReference>
<keyword evidence="5 13" id="KW-0547">Nucleotide-binding</keyword>
<evidence type="ECO:0000256" key="6">
    <source>
        <dbReference type="ARBA" id="ARBA00022777"/>
    </source>
</evidence>
<dbReference type="InterPro" id="IPR041429">
    <property type="entry name" value="ITPK1_N"/>
</dbReference>
<dbReference type="PANTHER" id="PTHR14217">
    <property type="entry name" value="INOSITOL-TETRAKISPHOSPHATE 1-KINASE"/>
    <property type="match status" value="1"/>
</dbReference>
<dbReference type="GO" id="GO:0052835">
    <property type="term" value="F:inositol-3,4,6-trisphosphate 1-kinase activity"/>
    <property type="evidence" value="ECO:0007669"/>
    <property type="project" value="RHEA"/>
</dbReference>
<dbReference type="Pfam" id="PF05770">
    <property type="entry name" value="Ins134_P3_kin"/>
    <property type="match status" value="1"/>
</dbReference>
<dbReference type="GO" id="GO:0000287">
    <property type="term" value="F:magnesium ion binding"/>
    <property type="evidence" value="ECO:0007669"/>
    <property type="project" value="InterPro"/>
</dbReference>
<feature type="binding site" evidence="15">
    <location>
        <position position="285"/>
    </location>
    <ligand>
        <name>Mg(2+)</name>
        <dbReference type="ChEBI" id="CHEBI:18420"/>
        <label>2</label>
    </ligand>
</feature>
<evidence type="ECO:0000259" key="16">
    <source>
        <dbReference type="PROSITE" id="PS50975"/>
    </source>
</evidence>
<dbReference type="EMBL" id="BKCP01004738">
    <property type="protein sequence ID" value="GER33484.1"/>
    <property type="molecule type" value="Genomic_DNA"/>
</dbReference>
<keyword evidence="8 13" id="KW-0460">Magnesium</keyword>
<dbReference type="PIRSF" id="PIRSF038186">
    <property type="entry name" value="ITPK"/>
    <property type="match status" value="1"/>
</dbReference>